<dbReference type="AlphaFoldDB" id="A0A016S742"/>
<comment type="caution">
    <text evidence="1">The sequence shown here is derived from an EMBL/GenBank/DDBJ whole genome shotgun (WGS) entry which is preliminary data.</text>
</comment>
<accession>A0A016S742</accession>
<keyword evidence="2" id="KW-1185">Reference proteome</keyword>
<gene>
    <name evidence="1" type="primary">Acey_s0278.g1167</name>
    <name evidence="1" type="ORF">Y032_0278g1167</name>
</gene>
<proteinExistence type="predicted"/>
<evidence type="ECO:0000313" key="2">
    <source>
        <dbReference type="Proteomes" id="UP000024635"/>
    </source>
</evidence>
<protein>
    <submittedName>
        <fullName evidence="1">Uncharacterized protein</fullName>
    </submittedName>
</protein>
<name>A0A016S742_9BILA</name>
<dbReference type="EMBL" id="JARK01001614">
    <property type="protein sequence ID" value="EYB86485.1"/>
    <property type="molecule type" value="Genomic_DNA"/>
</dbReference>
<reference evidence="2" key="1">
    <citation type="journal article" date="2015" name="Nat. Genet.">
        <title>The genome and transcriptome of the zoonotic hookworm Ancylostoma ceylanicum identify infection-specific gene families.</title>
        <authorList>
            <person name="Schwarz E.M."/>
            <person name="Hu Y."/>
            <person name="Antoshechkin I."/>
            <person name="Miller M.M."/>
            <person name="Sternberg P.W."/>
            <person name="Aroian R.V."/>
        </authorList>
    </citation>
    <scope>NUCLEOTIDE SEQUENCE</scope>
    <source>
        <strain evidence="2">HY135</strain>
    </source>
</reference>
<dbReference type="Proteomes" id="UP000024635">
    <property type="component" value="Unassembled WGS sequence"/>
</dbReference>
<organism evidence="1 2">
    <name type="scientific">Ancylostoma ceylanicum</name>
    <dbReference type="NCBI Taxonomy" id="53326"/>
    <lineage>
        <taxon>Eukaryota</taxon>
        <taxon>Metazoa</taxon>
        <taxon>Ecdysozoa</taxon>
        <taxon>Nematoda</taxon>
        <taxon>Chromadorea</taxon>
        <taxon>Rhabditida</taxon>
        <taxon>Rhabditina</taxon>
        <taxon>Rhabditomorpha</taxon>
        <taxon>Strongyloidea</taxon>
        <taxon>Ancylostomatidae</taxon>
        <taxon>Ancylostomatinae</taxon>
        <taxon>Ancylostoma</taxon>
    </lineage>
</organism>
<evidence type="ECO:0000313" key="1">
    <source>
        <dbReference type="EMBL" id="EYB86485.1"/>
    </source>
</evidence>
<sequence length="73" mass="8084">MPISRSSFSSARTFSTSGFFSSMASAVSCFHDVALSMRRRTSLISSSYNTDRRSVKGERVCLPRLSEKIILGE</sequence>
<dbReference type="PROSITE" id="PS51257">
    <property type="entry name" value="PROKAR_LIPOPROTEIN"/>
    <property type="match status" value="1"/>
</dbReference>